<organism evidence="1 2">
    <name type="scientific">Nocardiopsis sediminis</name>
    <dbReference type="NCBI Taxonomy" id="1778267"/>
    <lineage>
        <taxon>Bacteria</taxon>
        <taxon>Bacillati</taxon>
        <taxon>Actinomycetota</taxon>
        <taxon>Actinomycetes</taxon>
        <taxon>Streptosporangiales</taxon>
        <taxon>Nocardiopsidaceae</taxon>
        <taxon>Nocardiopsis</taxon>
    </lineage>
</organism>
<evidence type="ECO:0000313" key="2">
    <source>
        <dbReference type="Proteomes" id="UP001595847"/>
    </source>
</evidence>
<protein>
    <submittedName>
        <fullName evidence="1">HEAT repeat domain-containing protein</fullName>
    </submittedName>
</protein>
<dbReference type="Proteomes" id="UP001595847">
    <property type="component" value="Unassembled WGS sequence"/>
</dbReference>
<dbReference type="SUPFAM" id="SSF48371">
    <property type="entry name" value="ARM repeat"/>
    <property type="match status" value="1"/>
</dbReference>
<keyword evidence="2" id="KW-1185">Reference proteome</keyword>
<proteinExistence type="predicted"/>
<sequence>MGTDWTRTRRMVLRERFSEAEVEDFAQELGWTRQGVDPADPEEGIDYHVFWAPPGAALALHYTEDDLAGDSYVMVIGKDAAAVRGAQALVEPRLKTWRSAELLAEVDRAVGPVALARAVLRAGLGAPEEFNEEFFARIGSALQHPDRLVRETAVWAVTFSPYAEYQPALTALRDGDEDPDVRANAEILLEGFDEAEIRKQ</sequence>
<evidence type="ECO:0000313" key="1">
    <source>
        <dbReference type="EMBL" id="MFC4000000.1"/>
    </source>
</evidence>
<accession>A0ABV8FV06</accession>
<reference evidence="2" key="1">
    <citation type="journal article" date="2019" name="Int. J. Syst. Evol. Microbiol.">
        <title>The Global Catalogue of Microorganisms (GCM) 10K type strain sequencing project: providing services to taxonomists for standard genome sequencing and annotation.</title>
        <authorList>
            <consortium name="The Broad Institute Genomics Platform"/>
            <consortium name="The Broad Institute Genome Sequencing Center for Infectious Disease"/>
            <person name="Wu L."/>
            <person name="Ma J."/>
        </authorList>
    </citation>
    <scope>NUCLEOTIDE SEQUENCE [LARGE SCALE GENOMIC DNA]</scope>
    <source>
        <strain evidence="2">TBRC 1826</strain>
    </source>
</reference>
<dbReference type="InterPro" id="IPR011989">
    <property type="entry name" value="ARM-like"/>
</dbReference>
<dbReference type="InterPro" id="IPR016024">
    <property type="entry name" value="ARM-type_fold"/>
</dbReference>
<gene>
    <name evidence="1" type="ORF">ACFOVU_29075</name>
</gene>
<dbReference type="RefSeq" id="WP_378538678.1">
    <property type="nucleotide sequence ID" value="NZ_JBHSBH010000025.1"/>
</dbReference>
<name>A0ABV8FV06_9ACTN</name>
<dbReference type="EMBL" id="JBHSBH010000025">
    <property type="protein sequence ID" value="MFC4000000.1"/>
    <property type="molecule type" value="Genomic_DNA"/>
</dbReference>
<dbReference type="Gene3D" id="1.25.10.10">
    <property type="entry name" value="Leucine-rich Repeat Variant"/>
    <property type="match status" value="1"/>
</dbReference>
<comment type="caution">
    <text evidence="1">The sequence shown here is derived from an EMBL/GenBank/DDBJ whole genome shotgun (WGS) entry which is preliminary data.</text>
</comment>